<evidence type="ECO:0000313" key="3">
    <source>
        <dbReference type="Proteomes" id="UP000183832"/>
    </source>
</evidence>
<evidence type="ECO:0000256" key="1">
    <source>
        <dbReference type="SAM" id="Phobius"/>
    </source>
</evidence>
<dbReference type="EMBL" id="CVRI01000059">
    <property type="protein sequence ID" value="CRL03658.1"/>
    <property type="molecule type" value="Genomic_DNA"/>
</dbReference>
<dbReference type="AlphaFoldDB" id="A0A1J1IVC2"/>
<evidence type="ECO:0000313" key="2">
    <source>
        <dbReference type="EMBL" id="CRL03658.1"/>
    </source>
</evidence>
<sequence>MASIMMNISNIRYEAVDQEVNLIIQKQAQVMLKASINDYIASIRSMTEAIKENHLNIIEFKPVTELNAFMDEATLMKNVICLPTLRDSEDIFTFKQPKKKLKNNIVQLEFIIPLVSCIALQEYLIINIPTPKILNAVLPKDALIIKIIVDDKNSTGFLSPPTKNQLGIFDVEPEKLDECLKFILQKEKSDKCLTKFNDGVINQKLLQIDESLAVLIKGQDDGFNLTCTDQTSTIIHYEAALVNFTDCIIIGKNSLLKSEQFHSIYTTQINLLHNNNKGSDNVLHFTKLSNFTSPNVEVLKKELEKTLSDMKTTSKYKWTTGLGVGIWSSTFLTISLLIIGGLFYFKKKKTNSLTPPVEHIRTNWIEEWLELNPITLKMTHEENQQ</sequence>
<gene>
    <name evidence="2" type="ORF">CLUMA_CG016635</name>
</gene>
<protein>
    <submittedName>
        <fullName evidence="2">CLUMA_CG016635, isoform A</fullName>
    </submittedName>
</protein>
<dbReference type="Proteomes" id="UP000183832">
    <property type="component" value="Unassembled WGS sequence"/>
</dbReference>
<proteinExistence type="predicted"/>
<feature type="transmembrane region" description="Helical" evidence="1">
    <location>
        <begin position="324"/>
        <end position="345"/>
    </location>
</feature>
<keyword evidence="1" id="KW-0472">Membrane</keyword>
<organism evidence="2 3">
    <name type="scientific">Clunio marinus</name>
    <dbReference type="NCBI Taxonomy" id="568069"/>
    <lineage>
        <taxon>Eukaryota</taxon>
        <taxon>Metazoa</taxon>
        <taxon>Ecdysozoa</taxon>
        <taxon>Arthropoda</taxon>
        <taxon>Hexapoda</taxon>
        <taxon>Insecta</taxon>
        <taxon>Pterygota</taxon>
        <taxon>Neoptera</taxon>
        <taxon>Endopterygota</taxon>
        <taxon>Diptera</taxon>
        <taxon>Nematocera</taxon>
        <taxon>Chironomoidea</taxon>
        <taxon>Chironomidae</taxon>
        <taxon>Clunio</taxon>
    </lineage>
</organism>
<keyword evidence="1" id="KW-1133">Transmembrane helix</keyword>
<reference evidence="2 3" key="1">
    <citation type="submission" date="2015-04" db="EMBL/GenBank/DDBJ databases">
        <authorList>
            <person name="Syromyatnikov M.Y."/>
            <person name="Popov V.N."/>
        </authorList>
    </citation>
    <scope>NUCLEOTIDE SEQUENCE [LARGE SCALE GENOMIC DNA]</scope>
</reference>
<accession>A0A1J1IVC2</accession>
<name>A0A1J1IVC2_9DIPT</name>
<keyword evidence="3" id="KW-1185">Reference proteome</keyword>
<keyword evidence="1" id="KW-0812">Transmembrane</keyword>